<feature type="region of interest" description="Disordered" evidence="1">
    <location>
        <begin position="1"/>
        <end position="66"/>
    </location>
</feature>
<keyword evidence="3" id="KW-1185">Reference proteome</keyword>
<feature type="compositionally biased region" description="Low complexity" evidence="1">
    <location>
        <begin position="34"/>
        <end position="44"/>
    </location>
</feature>
<evidence type="ECO:0000313" key="3">
    <source>
        <dbReference type="Proteomes" id="UP001055167"/>
    </source>
</evidence>
<organism evidence="2 3">
    <name type="scientific">Methylobacterium crusticola</name>
    <dbReference type="NCBI Taxonomy" id="1697972"/>
    <lineage>
        <taxon>Bacteria</taxon>
        <taxon>Pseudomonadati</taxon>
        <taxon>Pseudomonadota</taxon>
        <taxon>Alphaproteobacteria</taxon>
        <taxon>Hyphomicrobiales</taxon>
        <taxon>Methylobacteriaceae</taxon>
        <taxon>Methylobacterium</taxon>
    </lineage>
</organism>
<accession>A0ABQ4QTV6</accession>
<evidence type="ECO:0000256" key="1">
    <source>
        <dbReference type="SAM" id="MobiDB-lite"/>
    </source>
</evidence>
<reference evidence="2" key="2">
    <citation type="submission" date="2021-08" db="EMBL/GenBank/DDBJ databases">
        <authorList>
            <person name="Tani A."/>
            <person name="Ola A."/>
            <person name="Ogura Y."/>
            <person name="Katsura K."/>
            <person name="Hayashi T."/>
        </authorList>
    </citation>
    <scope>NUCLEOTIDE SEQUENCE</scope>
    <source>
        <strain evidence="2">KCTC 52305</strain>
    </source>
</reference>
<proteinExistence type="predicted"/>
<comment type="caution">
    <text evidence="2">The sequence shown here is derived from an EMBL/GenBank/DDBJ whole genome shotgun (WGS) entry which is preliminary data.</text>
</comment>
<name>A0ABQ4QTV6_9HYPH</name>
<protein>
    <submittedName>
        <fullName evidence="2">Uncharacterized protein</fullName>
    </submittedName>
</protein>
<evidence type="ECO:0000313" key="2">
    <source>
        <dbReference type="EMBL" id="GJD48659.1"/>
    </source>
</evidence>
<dbReference type="Proteomes" id="UP001055167">
    <property type="component" value="Unassembled WGS sequence"/>
</dbReference>
<reference evidence="2" key="1">
    <citation type="journal article" date="2021" name="Front. Microbiol.">
        <title>Comprehensive Comparative Genomics and Phenotyping of Methylobacterium Species.</title>
        <authorList>
            <person name="Alessa O."/>
            <person name="Ogura Y."/>
            <person name="Fujitani Y."/>
            <person name="Takami H."/>
            <person name="Hayashi T."/>
            <person name="Sahin N."/>
            <person name="Tani A."/>
        </authorList>
    </citation>
    <scope>NUCLEOTIDE SEQUENCE</scope>
    <source>
        <strain evidence="2">KCTC 52305</strain>
    </source>
</reference>
<dbReference type="EMBL" id="BPQH01000003">
    <property type="protein sequence ID" value="GJD48659.1"/>
    <property type="molecule type" value="Genomic_DNA"/>
</dbReference>
<sequence>MPAEHSRHVAPTDPSAPRIDSQAATGKCASTGDATRAALRALRAQGEGGSVGRVPSSEPSPARGGA</sequence>
<gene>
    <name evidence="2" type="ORF">OPKNFCMD_1382</name>
</gene>